<protein>
    <submittedName>
        <fullName evidence="1">Uncharacterized protein</fullName>
    </submittedName>
</protein>
<accession>A0ABX2A964</accession>
<dbReference type="EMBL" id="JABEZU010000003">
    <property type="protein sequence ID" value="NOV98218.1"/>
    <property type="molecule type" value="Genomic_DNA"/>
</dbReference>
<evidence type="ECO:0000313" key="2">
    <source>
        <dbReference type="Proteomes" id="UP000757540"/>
    </source>
</evidence>
<evidence type="ECO:0000313" key="1">
    <source>
        <dbReference type="EMBL" id="NOV98218.1"/>
    </source>
</evidence>
<gene>
    <name evidence="1" type="ORF">HDG69_002803</name>
</gene>
<sequence>MLTLADGRTRVDVTLTMPEGYDEGDFAEPLELTLTDLTALIDATCQINKPDYRLSASASDTVPDQPLCRSGNATTFGNSNYEGTVTVLRELDETGHVDAAEDTLFTAIGEKGVMAYFVERIGPKATVALAEGDEGWIYEALTDEPQEPSDRSGYVKNIVPLGIQSRRRFAIVAGP</sequence>
<dbReference type="Pfam" id="PF25595">
    <property type="entry name" value="Phage_TTP_16"/>
    <property type="match status" value="1"/>
</dbReference>
<comment type="caution">
    <text evidence="1">The sequence shown here is derived from an EMBL/GenBank/DDBJ whole genome shotgun (WGS) entry which is preliminary data.</text>
</comment>
<keyword evidence="2" id="KW-1185">Reference proteome</keyword>
<proteinExistence type="predicted"/>
<dbReference type="Proteomes" id="UP000757540">
    <property type="component" value="Unassembled WGS sequence"/>
</dbReference>
<dbReference type="RefSeq" id="WP_171784429.1">
    <property type="nucleotide sequence ID" value="NZ_BAAAML010000012.1"/>
</dbReference>
<dbReference type="InterPro" id="IPR058009">
    <property type="entry name" value="TTP_Phage_16"/>
</dbReference>
<name>A0ABX2A964_9MICO</name>
<organism evidence="1 2">
    <name type="scientific">Isoptericola halotolerans</name>
    <dbReference type="NCBI Taxonomy" id="300560"/>
    <lineage>
        <taxon>Bacteria</taxon>
        <taxon>Bacillati</taxon>
        <taxon>Actinomycetota</taxon>
        <taxon>Actinomycetes</taxon>
        <taxon>Micrococcales</taxon>
        <taxon>Promicromonosporaceae</taxon>
        <taxon>Isoptericola</taxon>
    </lineage>
</organism>
<reference evidence="1 2" key="1">
    <citation type="submission" date="2020-05" db="EMBL/GenBank/DDBJ databases">
        <title>Genomic Encyclopedia of Type Strains, Phase III (KMG-III): the genomes of soil and plant-associated and newly described type strains.</title>
        <authorList>
            <person name="Whitman W."/>
        </authorList>
    </citation>
    <scope>NUCLEOTIDE SEQUENCE [LARGE SCALE GENOMIC DNA]</scope>
    <source>
        <strain evidence="1 2">KCTC 19046</strain>
    </source>
</reference>